<evidence type="ECO:0000256" key="1">
    <source>
        <dbReference type="SAM" id="MobiDB-lite"/>
    </source>
</evidence>
<evidence type="ECO:0008006" key="4">
    <source>
        <dbReference type="Google" id="ProtNLM"/>
    </source>
</evidence>
<feature type="region of interest" description="Disordered" evidence="1">
    <location>
        <begin position="1"/>
        <end position="40"/>
    </location>
</feature>
<feature type="compositionally biased region" description="Acidic residues" evidence="1">
    <location>
        <begin position="1"/>
        <end position="10"/>
    </location>
</feature>
<gene>
    <name evidence="2" type="ORF">BIV23_43200</name>
</gene>
<dbReference type="EMBL" id="MLYO01000118">
    <property type="protein sequence ID" value="OIJ87059.1"/>
    <property type="molecule type" value="Genomic_DNA"/>
</dbReference>
<reference evidence="2 3" key="1">
    <citation type="submission" date="2016-10" db="EMBL/GenBank/DDBJ databases">
        <title>Genome sequence of Streptomyces sp. MUSC 1.</title>
        <authorList>
            <person name="Lee L.-H."/>
            <person name="Ser H.-L."/>
            <person name="Law J.W.-F."/>
        </authorList>
    </citation>
    <scope>NUCLEOTIDE SEQUENCE [LARGE SCALE GENOMIC DNA]</scope>
    <source>
        <strain evidence="2 3">MUSC 1</strain>
    </source>
</reference>
<dbReference type="Gene3D" id="3.30.200.20">
    <property type="entry name" value="Phosphorylase Kinase, domain 1"/>
    <property type="match status" value="1"/>
</dbReference>
<dbReference type="InterPro" id="IPR011009">
    <property type="entry name" value="Kinase-like_dom_sf"/>
</dbReference>
<sequence>MAQADEEIAETLERALRRRGDEVTDRSPRPPDPSSVGGHRLLARLGEGGMRVVRPGRTESGALAAVTVVQARFAHDEESRVRFRREVRAARKTASPWPVRVTGEDAEAEQPWPATAFEPGPAHADAVRRHGPLPARSRSSTAGARPAGRRPRPGLRAAGSRARPPRRSRCRSSPRVPPARRTRAGGSRPP</sequence>
<keyword evidence="3" id="KW-1185">Reference proteome</keyword>
<accession>A0A1S2NZZ8</accession>
<feature type="compositionally biased region" description="Basic residues" evidence="1">
    <location>
        <begin position="163"/>
        <end position="183"/>
    </location>
</feature>
<organism evidence="2 3">
    <name type="scientific">Streptomyces monashensis</name>
    <dbReference type="NCBI Taxonomy" id="1678012"/>
    <lineage>
        <taxon>Bacteria</taxon>
        <taxon>Bacillati</taxon>
        <taxon>Actinomycetota</taxon>
        <taxon>Actinomycetes</taxon>
        <taxon>Kitasatosporales</taxon>
        <taxon>Streptomycetaceae</taxon>
        <taxon>Streptomyces</taxon>
    </lineage>
</organism>
<dbReference type="Proteomes" id="UP000179642">
    <property type="component" value="Unassembled WGS sequence"/>
</dbReference>
<name>A0A1S2NZZ8_9ACTN</name>
<evidence type="ECO:0000313" key="2">
    <source>
        <dbReference type="EMBL" id="OIJ87059.1"/>
    </source>
</evidence>
<proteinExistence type="predicted"/>
<evidence type="ECO:0000313" key="3">
    <source>
        <dbReference type="Proteomes" id="UP000179642"/>
    </source>
</evidence>
<feature type="region of interest" description="Disordered" evidence="1">
    <location>
        <begin position="88"/>
        <end position="190"/>
    </location>
</feature>
<feature type="compositionally biased region" description="Low complexity" evidence="1">
    <location>
        <begin position="134"/>
        <end position="146"/>
    </location>
</feature>
<dbReference type="OrthoDB" id="4337817at2"/>
<protein>
    <recommendedName>
        <fullName evidence="4">Protein kinase domain-containing protein</fullName>
    </recommendedName>
</protein>
<feature type="compositionally biased region" description="Basic and acidic residues" evidence="1">
    <location>
        <begin position="11"/>
        <end position="29"/>
    </location>
</feature>
<dbReference type="AlphaFoldDB" id="A0A1S2NZZ8"/>
<comment type="caution">
    <text evidence="2">The sequence shown here is derived from an EMBL/GenBank/DDBJ whole genome shotgun (WGS) entry which is preliminary data.</text>
</comment>
<dbReference type="SUPFAM" id="SSF56112">
    <property type="entry name" value="Protein kinase-like (PK-like)"/>
    <property type="match status" value="1"/>
</dbReference>
<dbReference type="RefSeq" id="WP_071386458.1">
    <property type="nucleotide sequence ID" value="NZ_MLYO01000118.1"/>
</dbReference>